<gene>
    <name evidence="1" type="ORF">NLJ89_g1196</name>
</gene>
<reference evidence="1" key="1">
    <citation type="submission" date="2022-07" db="EMBL/GenBank/DDBJ databases">
        <title>Genome Sequence of Agrocybe chaxingu.</title>
        <authorList>
            <person name="Buettner E."/>
        </authorList>
    </citation>
    <scope>NUCLEOTIDE SEQUENCE</scope>
    <source>
        <strain evidence="1">MP-N11</strain>
    </source>
</reference>
<proteinExistence type="predicted"/>
<name>A0A9W8TEU1_9AGAR</name>
<protein>
    <recommendedName>
        <fullName evidence="3">F-box domain-containing protein</fullName>
    </recommendedName>
</protein>
<sequence length="339" mass="38828">MPPSPCLFYSGTQQVTNTSPDLDADIFFQEFSARISHLHRPLVSPLEHLLYGMSRHCATPEENVQIRQVIGDIHGRMQEIACAASQIERLHKSLVDEHEKMEELSRKHLVLIAPVWKVPPEILSYIFTLSAPPSSLSELDEESSNPSLVLTHVNRYWRNVALSTPQLWTAIYIDAPTLQHELCVPKLLAERSGNYPLTVRAYHHRAYSEEIIEFLASLSPRWEHVALDLCVEMMEGLRGIQGRLPSLRSVELTSVVRWRYDTPRAHLGFFSNTPLLRHMAIASPFIPEFRALPWQQLTSYDGPVSVADIPRFFKLGHNLQECFIQPMRMSSNQTLYRPD</sequence>
<dbReference type="AlphaFoldDB" id="A0A9W8TEU1"/>
<evidence type="ECO:0008006" key="3">
    <source>
        <dbReference type="Google" id="ProtNLM"/>
    </source>
</evidence>
<organism evidence="1 2">
    <name type="scientific">Agrocybe chaxingu</name>
    <dbReference type="NCBI Taxonomy" id="84603"/>
    <lineage>
        <taxon>Eukaryota</taxon>
        <taxon>Fungi</taxon>
        <taxon>Dikarya</taxon>
        <taxon>Basidiomycota</taxon>
        <taxon>Agaricomycotina</taxon>
        <taxon>Agaricomycetes</taxon>
        <taxon>Agaricomycetidae</taxon>
        <taxon>Agaricales</taxon>
        <taxon>Agaricineae</taxon>
        <taxon>Strophariaceae</taxon>
        <taxon>Agrocybe</taxon>
    </lineage>
</organism>
<evidence type="ECO:0000313" key="2">
    <source>
        <dbReference type="Proteomes" id="UP001148786"/>
    </source>
</evidence>
<dbReference type="Proteomes" id="UP001148786">
    <property type="component" value="Unassembled WGS sequence"/>
</dbReference>
<keyword evidence="2" id="KW-1185">Reference proteome</keyword>
<comment type="caution">
    <text evidence="1">The sequence shown here is derived from an EMBL/GenBank/DDBJ whole genome shotgun (WGS) entry which is preliminary data.</text>
</comment>
<dbReference type="OrthoDB" id="2269034at2759"/>
<dbReference type="EMBL" id="JANKHO010000058">
    <property type="protein sequence ID" value="KAJ3516341.1"/>
    <property type="molecule type" value="Genomic_DNA"/>
</dbReference>
<evidence type="ECO:0000313" key="1">
    <source>
        <dbReference type="EMBL" id="KAJ3516341.1"/>
    </source>
</evidence>
<accession>A0A9W8TEU1</accession>